<dbReference type="Gene3D" id="1.10.3210.10">
    <property type="entry name" value="Hypothetical protein af1432"/>
    <property type="match status" value="1"/>
</dbReference>
<dbReference type="RefSeq" id="WP_425309849.1">
    <property type="nucleotide sequence ID" value="NZ_CP154795.1"/>
</dbReference>
<gene>
    <name evidence="2" type="ORF">AADG42_14140</name>
</gene>
<accession>A0ABZ3FQL7</accession>
<dbReference type="InterPro" id="IPR025109">
    <property type="entry name" value="DUF4031"/>
</dbReference>
<evidence type="ECO:0000259" key="1">
    <source>
        <dbReference type="Pfam" id="PF13223"/>
    </source>
</evidence>
<proteinExistence type="predicted"/>
<dbReference type="SUPFAM" id="SSF109604">
    <property type="entry name" value="HD-domain/PDEase-like"/>
    <property type="match status" value="1"/>
</dbReference>
<evidence type="ECO:0000313" key="3">
    <source>
        <dbReference type="Proteomes" id="UP001442841"/>
    </source>
</evidence>
<reference evidence="2 3" key="1">
    <citation type="submission" date="2024-04" db="EMBL/GenBank/DDBJ databases">
        <title>Isolation of an actinomycete strain from pig manure.</title>
        <authorList>
            <person name="Gong T."/>
            <person name="Yu Z."/>
            <person name="An M."/>
            <person name="Wei C."/>
            <person name="Yang W."/>
            <person name="Liu L."/>
        </authorList>
    </citation>
    <scope>NUCLEOTIDE SEQUENCE [LARGE SCALE GENOMIC DNA]</scope>
    <source>
        <strain evidence="2 3">ZF39</strain>
    </source>
</reference>
<dbReference type="PANTHER" id="PTHR21174:SF0">
    <property type="entry name" value="HD PHOSPHOHYDROLASE FAMILY PROTEIN-RELATED"/>
    <property type="match status" value="1"/>
</dbReference>
<dbReference type="InterPro" id="IPR009218">
    <property type="entry name" value="HD_phosphohydro"/>
</dbReference>
<dbReference type="Pfam" id="PF13223">
    <property type="entry name" value="DUF4031"/>
    <property type="match status" value="1"/>
</dbReference>
<protein>
    <submittedName>
        <fullName evidence="2">DUF4031 domain-containing protein</fullName>
    </submittedName>
</protein>
<dbReference type="PANTHER" id="PTHR21174">
    <property type="match status" value="1"/>
</dbReference>
<dbReference type="EMBL" id="CP154795">
    <property type="protein sequence ID" value="XAN08392.1"/>
    <property type="molecule type" value="Genomic_DNA"/>
</dbReference>
<organism evidence="2 3">
    <name type="scientific">Ammonicoccus fulvus</name>
    <dbReference type="NCBI Taxonomy" id="3138240"/>
    <lineage>
        <taxon>Bacteria</taxon>
        <taxon>Bacillati</taxon>
        <taxon>Actinomycetota</taxon>
        <taxon>Actinomycetes</taxon>
        <taxon>Propionibacteriales</taxon>
        <taxon>Propionibacteriaceae</taxon>
        <taxon>Ammonicoccus</taxon>
    </lineage>
</organism>
<feature type="domain" description="DUF4031" evidence="1">
    <location>
        <begin position="3"/>
        <end position="77"/>
    </location>
</feature>
<evidence type="ECO:0000313" key="2">
    <source>
        <dbReference type="EMBL" id="XAN08392.1"/>
    </source>
</evidence>
<keyword evidence="3" id="KW-1185">Reference proteome</keyword>
<name>A0ABZ3FQL7_9ACTN</name>
<dbReference type="Proteomes" id="UP001442841">
    <property type="component" value="Chromosome"/>
</dbReference>
<sequence length="294" mass="33408">MTVWIDTPAWPHRGQMFAHMVSDTSLEELHVVAERAGVHPRGFDRDHYDVPERLHGACLDAGAVPAHTRRLVRALRESGLRLTKAQLRADREARRSRLLARWPLPQSAALAEELLDRWSERGRRYHDPRHLEHCLVALDVVGTSEDVVRLAAWFHDAIYEGRGGGADEEASAQLAEERLAGVLSPTDVAEVARLIRLTAGHETVRGDRRGNQLCDADLAILGETPDRYARYCRDIRVEYAEVPLPDFRRGRLQVVQLLLYREHLYRTDIGLTLWARNARENLAQEAARLSRPLP</sequence>